<dbReference type="PRINTS" id="PR00313">
    <property type="entry name" value="CABNDNGRPT"/>
</dbReference>
<comment type="similarity">
    <text evidence="1">Belongs to the peptidase M10B family.</text>
</comment>
<evidence type="ECO:0000256" key="5">
    <source>
        <dbReference type="ARBA" id="ARBA00022833"/>
    </source>
</evidence>
<dbReference type="SUPFAM" id="SSF51120">
    <property type="entry name" value="beta-Roll"/>
    <property type="match status" value="1"/>
</dbReference>
<dbReference type="InterPro" id="IPR011049">
    <property type="entry name" value="Serralysin-like_metalloprot_C"/>
</dbReference>
<keyword evidence="4" id="KW-0378">Hydrolase</keyword>
<dbReference type="Gene3D" id="3.40.390.10">
    <property type="entry name" value="Collagenase (Catalytic Domain)"/>
    <property type="match status" value="1"/>
</dbReference>
<keyword evidence="3" id="KW-0479">Metal-binding</keyword>
<evidence type="ECO:0000259" key="6">
    <source>
        <dbReference type="SMART" id="SM00235"/>
    </source>
</evidence>
<dbReference type="InterPro" id="IPR024079">
    <property type="entry name" value="MetalloPept_cat_dom_sf"/>
</dbReference>
<dbReference type="GO" id="GO:0031012">
    <property type="term" value="C:extracellular matrix"/>
    <property type="evidence" value="ECO:0007669"/>
    <property type="project" value="InterPro"/>
</dbReference>
<dbReference type="GO" id="GO:0008270">
    <property type="term" value="F:zinc ion binding"/>
    <property type="evidence" value="ECO:0007669"/>
    <property type="project" value="InterPro"/>
</dbReference>
<dbReference type="GO" id="GO:0005509">
    <property type="term" value="F:calcium ion binding"/>
    <property type="evidence" value="ECO:0007669"/>
    <property type="project" value="InterPro"/>
</dbReference>
<feature type="domain" description="Peptidase metallopeptidase" evidence="6">
    <location>
        <begin position="19"/>
        <end position="218"/>
    </location>
</feature>
<dbReference type="Pfam" id="PF00413">
    <property type="entry name" value="Peptidase_M10"/>
    <property type="match status" value="1"/>
</dbReference>
<evidence type="ECO:0000256" key="3">
    <source>
        <dbReference type="ARBA" id="ARBA00022723"/>
    </source>
</evidence>
<evidence type="ECO:0000256" key="4">
    <source>
        <dbReference type="ARBA" id="ARBA00022801"/>
    </source>
</evidence>
<dbReference type="Proteomes" id="UP001139311">
    <property type="component" value="Unassembled WGS sequence"/>
</dbReference>
<dbReference type="GO" id="GO:0006508">
    <property type="term" value="P:proteolysis"/>
    <property type="evidence" value="ECO:0007669"/>
    <property type="project" value="UniProtKB-KW"/>
</dbReference>
<dbReference type="InterPro" id="IPR034033">
    <property type="entry name" value="Serralysin-like"/>
</dbReference>
<dbReference type="GO" id="GO:0005615">
    <property type="term" value="C:extracellular space"/>
    <property type="evidence" value="ECO:0007669"/>
    <property type="project" value="InterPro"/>
</dbReference>
<evidence type="ECO:0000313" key="7">
    <source>
        <dbReference type="EMBL" id="MCB4822597.1"/>
    </source>
</evidence>
<dbReference type="EMBL" id="JAJAQI010000017">
    <property type="protein sequence ID" value="MCB4822597.1"/>
    <property type="molecule type" value="Genomic_DNA"/>
</dbReference>
<organism evidence="7 8">
    <name type="scientific">Roseicella aerolata</name>
    <dbReference type="NCBI Taxonomy" id="2883479"/>
    <lineage>
        <taxon>Bacteria</taxon>
        <taxon>Pseudomonadati</taxon>
        <taxon>Pseudomonadota</taxon>
        <taxon>Alphaproteobacteria</taxon>
        <taxon>Acetobacterales</taxon>
        <taxon>Roseomonadaceae</taxon>
        <taxon>Roseicella</taxon>
    </lineage>
</organism>
<dbReference type="Gene3D" id="2.150.10.10">
    <property type="entry name" value="Serralysin-like metalloprotease, C-terminal"/>
    <property type="match status" value="1"/>
</dbReference>
<comment type="caution">
    <text evidence="7">The sequence shown here is derived from an EMBL/GenBank/DDBJ whole genome shotgun (WGS) entry which is preliminary data.</text>
</comment>
<keyword evidence="8" id="KW-1185">Reference proteome</keyword>
<dbReference type="GO" id="GO:0004222">
    <property type="term" value="F:metalloendopeptidase activity"/>
    <property type="evidence" value="ECO:0007669"/>
    <property type="project" value="InterPro"/>
</dbReference>
<evidence type="ECO:0000256" key="2">
    <source>
        <dbReference type="ARBA" id="ARBA00022670"/>
    </source>
</evidence>
<dbReference type="RefSeq" id="WP_226608645.1">
    <property type="nucleotide sequence ID" value="NZ_JAJAQI010000017.1"/>
</dbReference>
<name>A0A9X1IDQ2_9PROT</name>
<dbReference type="SUPFAM" id="SSF55486">
    <property type="entry name" value="Metalloproteases ('zincins'), catalytic domain"/>
    <property type="match status" value="1"/>
</dbReference>
<dbReference type="InterPro" id="IPR006026">
    <property type="entry name" value="Peptidase_Metallo"/>
</dbReference>
<dbReference type="InterPro" id="IPR001818">
    <property type="entry name" value="Pept_M10_metallopeptidase"/>
</dbReference>
<accession>A0A9X1IDQ2</accession>
<evidence type="ECO:0000313" key="8">
    <source>
        <dbReference type="Proteomes" id="UP001139311"/>
    </source>
</evidence>
<evidence type="ECO:0000256" key="1">
    <source>
        <dbReference type="ARBA" id="ARBA00009490"/>
    </source>
</evidence>
<sequence length="425" mass="45615">MTELKDVAPLLQINELAGERARWNFKDAKGSPPDEPGGIGNSATVTYSFMAARPDYESAADHPGFRAFDAALQEAARQALANWEAVANIKFKEVSDTGEGGAIRFGRSEMESGGLSWFPDFDITLGDDGRIATVKPTKRAGDVWLSTAPNLDDQAAGRYGPFTLVHEIGHAIGLKHPFEGEASLPEGETTYAETIMAYTAPPNYRVVAVEGTPESYKWTVTNLYPAVPTPKDIAAVQYLYGANKATNAGDTTYAWEPGERFLTTIWDGGGRDVIDAGNQVLPNVIDLREGKASSIGLRLTEAERRAELPDWAKAAPSPTYDGRDNLWIAHGVTIENAVGGSDNDLLIGNASANRLEGGAGDDTLRGGDGRDTAVLPGKRHDTVLVPRLDGKWEAMGPGGHDLLEEIEVVRFEDGAVCLTSTDWAV</sequence>
<keyword evidence="2" id="KW-0645">Protease</keyword>
<keyword evidence="5" id="KW-0862">Zinc</keyword>
<reference evidence="7" key="1">
    <citation type="submission" date="2021-10" db="EMBL/GenBank/DDBJ databases">
        <title>Roseicella aerolatum sp. nov., isolated from aerosols of e-waste dismantling site.</title>
        <authorList>
            <person name="Qin T."/>
        </authorList>
    </citation>
    <scope>NUCLEOTIDE SEQUENCE</scope>
    <source>
        <strain evidence="7">GB24</strain>
    </source>
</reference>
<dbReference type="SMART" id="SM00235">
    <property type="entry name" value="ZnMc"/>
    <property type="match status" value="1"/>
</dbReference>
<dbReference type="AlphaFoldDB" id="A0A9X1IDQ2"/>
<dbReference type="CDD" id="cd04277">
    <property type="entry name" value="ZnMc_serralysin_like"/>
    <property type="match status" value="1"/>
</dbReference>
<dbReference type="InterPro" id="IPR001343">
    <property type="entry name" value="Hemolysn_Ca-bd"/>
</dbReference>
<proteinExistence type="inferred from homology"/>
<gene>
    <name evidence="7" type="ORF">LHA35_12710</name>
</gene>
<protein>
    <submittedName>
        <fullName evidence="7">M10 family metallopeptidase C-terminal domain-containing protein</fullName>
    </submittedName>
</protein>
<dbReference type="Pfam" id="PF00353">
    <property type="entry name" value="HemolysinCabind"/>
    <property type="match status" value="1"/>
</dbReference>